<dbReference type="InterPro" id="IPR013087">
    <property type="entry name" value="Znf_C2H2_type"/>
</dbReference>
<evidence type="ECO:0000256" key="2">
    <source>
        <dbReference type="ARBA" id="ARBA00022771"/>
    </source>
</evidence>
<dbReference type="Proteomes" id="UP000235388">
    <property type="component" value="Unassembled WGS sequence"/>
</dbReference>
<feature type="compositionally biased region" description="Basic and acidic residues" evidence="5">
    <location>
        <begin position="108"/>
        <end position="123"/>
    </location>
</feature>
<keyword evidence="1" id="KW-0479">Metal-binding</keyword>
<dbReference type="Gene3D" id="3.30.160.60">
    <property type="entry name" value="Classic Zinc Finger"/>
    <property type="match status" value="3"/>
</dbReference>
<keyword evidence="3" id="KW-0862">Zinc</keyword>
<dbReference type="EMBL" id="PGCJ01000363">
    <property type="protein sequence ID" value="PLW30878.1"/>
    <property type="molecule type" value="Genomic_DNA"/>
</dbReference>
<feature type="compositionally biased region" description="Polar residues" evidence="5">
    <location>
        <begin position="83"/>
        <end position="93"/>
    </location>
</feature>
<dbReference type="PROSITE" id="PS00028">
    <property type="entry name" value="ZINC_FINGER_C2H2_1"/>
    <property type="match status" value="2"/>
</dbReference>
<evidence type="ECO:0000256" key="1">
    <source>
        <dbReference type="ARBA" id="ARBA00022723"/>
    </source>
</evidence>
<feature type="region of interest" description="Disordered" evidence="5">
    <location>
        <begin position="82"/>
        <end position="150"/>
    </location>
</feature>
<name>A0A2N5TZL5_9BASI</name>
<feature type="compositionally biased region" description="Low complexity" evidence="5">
    <location>
        <begin position="137"/>
        <end position="148"/>
    </location>
</feature>
<dbReference type="SMART" id="SM00355">
    <property type="entry name" value="ZnF_C2H2"/>
    <property type="match status" value="2"/>
</dbReference>
<dbReference type="GO" id="GO:0000981">
    <property type="term" value="F:DNA-binding transcription factor activity, RNA polymerase II-specific"/>
    <property type="evidence" value="ECO:0007669"/>
    <property type="project" value="TreeGrafter"/>
</dbReference>
<dbReference type="InterPro" id="IPR036236">
    <property type="entry name" value="Znf_C2H2_sf"/>
</dbReference>
<sequence length="342" mass="38981">MNRPNLPPLRLAVAQFNDPEVLEPPRDHVKRDIQNRIGCSNRLHSDLSFYSLASSSSQFNSSSNGLMLPSSHLLSSRHIENAGYSSIPPTNNYSKRRSCSDMNQTSGNRHDYMDIKSNQRHDPGVQPEGSNPPEINSWQQSSSKFSESYRTTQSDLPWRCLDIPQADSMRDHYSACSNHSRSKSHNYCQSKIEVGRNSHSAYSQSHSNITNENPMLGEDRSSWTIPESQQTHGDPELFPRSKARPTETASGTRYFCPVGGCGKSFTRNFNLTQHISAIHNDERRFQCTYCMATFYRRNDLTRHERAHTGLRPYRCECGQDFTRTDLLARHKHSGNCTYQINA</sequence>
<evidence type="ECO:0000313" key="8">
    <source>
        <dbReference type="Proteomes" id="UP000235388"/>
    </source>
</evidence>
<feature type="domain" description="C2H2-type" evidence="6">
    <location>
        <begin position="285"/>
        <end position="312"/>
    </location>
</feature>
<dbReference type="GO" id="GO:0000978">
    <property type="term" value="F:RNA polymerase II cis-regulatory region sequence-specific DNA binding"/>
    <property type="evidence" value="ECO:0007669"/>
    <property type="project" value="TreeGrafter"/>
</dbReference>
<evidence type="ECO:0000256" key="5">
    <source>
        <dbReference type="SAM" id="MobiDB-lite"/>
    </source>
</evidence>
<dbReference type="AlphaFoldDB" id="A0A2N5TZL5"/>
<accession>A0A2N5TZL5</accession>
<dbReference type="PROSITE" id="PS50157">
    <property type="entry name" value="ZINC_FINGER_C2H2_2"/>
    <property type="match status" value="2"/>
</dbReference>
<dbReference type="OrthoDB" id="2498342at2759"/>
<dbReference type="PANTHER" id="PTHR23235">
    <property type="entry name" value="KRUEPPEL-LIKE TRANSCRIPTION FACTOR"/>
    <property type="match status" value="1"/>
</dbReference>
<reference evidence="7 8" key="1">
    <citation type="submission" date="2017-11" db="EMBL/GenBank/DDBJ databases">
        <title>De novo assembly and phasing of dikaryotic genomes from two isolates of Puccinia coronata f. sp. avenae, the causal agent of oat crown rust.</title>
        <authorList>
            <person name="Miller M.E."/>
            <person name="Zhang Y."/>
            <person name="Omidvar V."/>
            <person name="Sperschneider J."/>
            <person name="Schwessinger B."/>
            <person name="Raley C."/>
            <person name="Palmer J.M."/>
            <person name="Garnica D."/>
            <person name="Upadhyaya N."/>
            <person name="Rathjen J."/>
            <person name="Taylor J.M."/>
            <person name="Park R.F."/>
            <person name="Dodds P.N."/>
            <person name="Hirsch C.D."/>
            <person name="Kianian S.F."/>
            <person name="Figueroa M."/>
        </authorList>
    </citation>
    <scope>NUCLEOTIDE SEQUENCE [LARGE SCALE GENOMIC DNA]</scope>
    <source>
        <strain evidence="7">12NC29</strain>
    </source>
</reference>
<comment type="caution">
    <text evidence="7">The sequence shown here is derived from an EMBL/GenBank/DDBJ whole genome shotgun (WGS) entry which is preliminary data.</text>
</comment>
<evidence type="ECO:0000313" key="7">
    <source>
        <dbReference type="EMBL" id="PLW30878.1"/>
    </source>
</evidence>
<dbReference type="GO" id="GO:0008270">
    <property type="term" value="F:zinc ion binding"/>
    <property type="evidence" value="ECO:0007669"/>
    <property type="project" value="UniProtKB-KW"/>
</dbReference>
<evidence type="ECO:0000256" key="3">
    <source>
        <dbReference type="ARBA" id="ARBA00022833"/>
    </source>
</evidence>
<protein>
    <recommendedName>
        <fullName evidence="6">C2H2-type domain-containing protein</fullName>
    </recommendedName>
</protein>
<dbReference type="SUPFAM" id="SSF57667">
    <property type="entry name" value="beta-beta-alpha zinc fingers"/>
    <property type="match status" value="2"/>
</dbReference>
<evidence type="ECO:0000259" key="6">
    <source>
        <dbReference type="PROSITE" id="PS50157"/>
    </source>
</evidence>
<dbReference type="PANTHER" id="PTHR23235:SF120">
    <property type="entry name" value="KRUPPEL-LIKE FACTOR 15"/>
    <property type="match status" value="1"/>
</dbReference>
<evidence type="ECO:0000256" key="4">
    <source>
        <dbReference type="PROSITE-ProRule" id="PRU00042"/>
    </source>
</evidence>
<keyword evidence="2 4" id="KW-0863">Zinc-finger</keyword>
<dbReference type="Pfam" id="PF00096">
    <property type="entry name" value="zf-C2H2"/>
    <property type="match status" value="2"/>
</dbReference>
<dbReference type="STRING" id="200324.A0A2N5TZL5"/>
<proteinExistence type="predicted"/>
<feature type="domain" description="C2H2-type" evidence="6">
    <location>
        <begin position="254"/>
        <end position="284"/>
    </location>
</feature>
<organism evidence="7 8">
    <name type="scientific">Puccinia coronata f. sp. avenae</name>
    <dbReference type="NCBI Taxonomy" id="200324"/>
    <lineage>
        <taxon>Eukaryota</taxon>
        <taxon>Fungi</taxon>
        <taxon>Dikarya</taxon>
        <taxon>Basidiomycota</taxon>
        <taxon>Pucciniomycotina</taxon>
        <taxon>Pucciniomycetes</taxon>
        <taxon>Pucciniales</taxon>
        <taxon>Pucciniaceae</taxon>
        <taxon>Puccinia</taxon>
    </lineage>
</organism>
<gene>
    <name evidence="7" type="ORF">PCANC_20117</name>
</gene>
<feature type="region of interest" description="Disordered" evidence="5">
    <location>
        <begin position="225"/>
        <end position="250"/>
    </location>
</feature>
<keyword evidence="8" id="KW-1185">Reference proteome</keyword>